<proteinExistence type="predicted"/>
<gene>
    <name evidence="1" type="ORF">SAMN05216352_104242</name>
</gene>
<organism evidence="1 2">
    <name type="scientific">Alteribacillus bidgolensis</name>
    <dbReference type="NCBI Taxonomy" id="930129"/>
    <lineage>
        <taxon>Bacteria</taxon>
        <taxon>Bacillati</taxon>
        <taxon>Bacillota</taxon>
        <taxon>Bacilli</taxon>
        <taxon>Bacillales</taxon>
        <taxon>Bacillaceae</taxon>
        <taxon>Alteribacillus</taxon>
    </lineage>
</organism>
<keyword evidence="2" id="KW-1185">Reference proteome</keyword>
<evidence type="ECO:0000313" key="1">
    <source>
        <dbReference type="EMBL" id="SDI05559.1"/>
    </source>
</evidence>
<sequence>MFIRKTWLAAEFLWRKSSFCLYFVPLTKLNIPKAEQKITLSVQEPEREVFLILIQREKMKKGRPFSGGHPCFFVPLLKEYNKSQFYH</sequence>
<evidence type="ECO:0000313" key="2">
    <source>
        <dbReference type="Proteomes" id="UP000199017"/>
    </source>
</evidence>
<dbReference type="EMBL" id="FNDU01000004">
    <property type="protein sequence ID" value="SDI05559.1"/>
    <property type="molecule type" value="Genomic_DNA"/>
</dbReference>
<reference evidence="1 2" key="1">
    <citation type="submission" date="2016-10" db="EMBL/GenBank/DDBJ databases">
        <authorList>
            <person name="de Groot N.N."/>
        </authorList>
    </citation>
    <scope>NUCLEOTIDE SEQUENCE [LARGE SCALE GENOMIC DNA]</scope>
    <source>
        <strain evidence="2">P4B,CCM 7963,CECT 7998,DSM 25260,IBRC-M 10614,KCTC 13821</strain>
    </source>
</reference>
<accession>A0A1G8HG20</accession>
<dbReference type="Proteomes" id="UP000199017">
    <property type="component" value="Unassembled WGS sequence"/>
</dbReference>
<protein>
    <submittedName>
        <fullName evidence="1">Uncharacterized protein</fullName>
    </submittedName>
</protein>
<dbReference type="AlphaFoldDB" id="A0A1G8HG20"/>
<name>A0A1G8HG20_9BACI</name>